<evidence type="ECO:0000313" key="1">
    <source>
        <dbReference type="EMBL" id="ERI80580.1"/>
    </source>
</evidence>
<proteinExistence type="predicted"/>
<organism evidence="1 2">
    <name type="scientific">[Clostridium] symbiosum ATCC 14940</name>
    <dbReference type="NCBI Taxonomy" id="411472"/>
    <lineage>
        <taxon>Bacteria</taxon>
        <taxon>Bacillati</taxon>
        <taxon>Bacillota</taxon>
        <taxon>Clostridia</taxon>
        <taxon>Lachnospirales</taxon>
        <taxon>Lachnospiraceae</taxon>
        <taxon>Otoolea</taxon>
    </lineage>
</organism>
<evidence type="ECO:0000313" key="2">
    <source>
        <dbReference type="Proteomes" id="UP000016491"/>
    </source>
</evidence>
<sequence>MQTACVILIGSFPHILTRFSHILRKRTELRGGTKETVYDIMSAERALYHIRFLRPPQKAGRCIPPETHVNSPPVPAAARNNSANTETYLNKQHFFTR</sequence>
<dbReference type="EMBL" id="AWSU01000017">
    <property type="protein sequence ID" value="ERI80580.1"/>
    <property type="molecule type" value="Genomic_DNA"/>
</dbReference>
<protein>
    <submittedName>
        <fullName evidence="1">Uncharacterized protein</fullName>
    </submittedName>
</protein>
<comment type="caution">
    <text evidence="1">The sequence shown here is derived from an EMBL/GenBank/DDBJ whole genome shotgun (WGS) entry which is preliminary data.</text>
</comment>
<reference evidence="1 2" key="1">
    <citation type="submission" date="2013-07" db="EMBL/GenBank/DDBJ databases">
        <authorList>
            <person name="Weinstock G."/>
            <person name="Sodergren E."/>
            <person name="Wylie T."/>
            <person name="Fulton L."/>
            <person name="Fulton R."/>
            <person name="Fronick C."/>
            <person name="O'Laughlin M."/>
            <person name="Godfrey J."/>
            <person name="Miner T."/>
            <person name="Herter B."/>
            <person name="Appelbaum E."/>
            <person name="Cordes M."/>
            <person name="Lek S."/>
            <person name="Wollam A."/>
            <person name="Pepin K.H."/>
            <person name="Palsikar V.B."/>
            <person name="Mitreva M."/>
            <person name="Wilson R.K."/>
        </authorList>
    </citation>
    <scope>NUCLEOTIDE SEQUENCE [LARGE SCALE GENOMIC DNA]</scope>
    <source>
        <strain evidence="1 2">ATCC 14940</strain>
    </source>
</reference>
<dbReference type="Proteomes" id="UP000016491">
    <property type="component" value="Unassembled WGS sequence"/>
</dbReference>
<accession>A0ABC9U499</accession>
<dbReference type="AlphaFoldDB" id="A0ABC9U499"/>
<gene>
    <name evidence="1" type="ORF">CLOSYM_00193</name>
</gene>
<name>A0ABC9U499_CLOSY</name>